<comment type="caution">
    <text evidence="9">The sequence shown here is derived from an EMBL/GenBank/DDBJ whole genome shotgun (WGS) entry which is preliminary data.</text>
</comment>
<dbReference type="GO" id="GO:0005886">
    <property type="term" value="C:plasma membrane"/>
    <property type="evidence" value="ECO:0007669"/>
    <property type="project" value="UniProtKB-SubCell"/>
</dbReference>
<feature type="transmembrane region" description="Helical" evidence="7">
    <location>
        <begin position="266"/>
        <end position="285"/>
    </location>
</feature>
<dbReference type="EMBL" id="BMOF01000013">
    <property type="protein sequence ID" value="GGJ97524.1"/>
    <property type="molecule type" value="Genomic_DNA"/>
</dbReference>
<protein>
    <submittedName>
        <fullName evidence="9">ABC transporter permease</fullName>
    </submittedName>
</protein>
<keyword evidence="2 7" id="KW-0813">Transport</keyword>
<keyword evidence="3" id="KW-1003">Cell membrane</keyword>
<dbReference type="InterPro" id="IPR035906">
    <property type="entry name" value="MetI-like_sf"/>
</dbReference>
<name>A0A8J3BCA4_9BACI</name>
<keyword evidence="5 7" id="KW-1133">Transmembrane helix</keyword>
<comment type="subcellular location">
    <subcellularLocation>
        <location evidence="1 7">Cell membrane</location>
        <topology evidence="1 7">Multi-pass membrane protein</topology>
    </subcellularLocation>
</comment>
<dbReference type="InterPro" id="IPR000515">
    <property type="entry name" value="MetI-like"/>
</dbReference>
<keyword evidence="6 7" id="KW-0472">Membrane</keyword>
<feature type="transmembrane region" description="Helical" evidence="7">
    <location>
        <begin position="215"/>
        <end position="237"/>
    </location>
</feature>
<feature type="transmembrane region" description="Helical" evidence="7">
    <location>
        <begin position="156"/>
        <end position="179"/>
    </location>
</feature>
<dbReference type="PANTHER" id="PTHR43005">
    <property type="entry name" value="BLR7065 PROTEIN"/>
    <property type="match status" value="1"/>
</dbReference>
<dbReference type="AlphaFoldDB" id="A0A8J3BCA4"/>
<dbReference type="GO" id="GO:0055085">
    <property type="term" value="P:transmembrane transport"/>
    <property type="evidence" value="ECO:0007669"/>
    <property type="project" value="InterPro"/>
</dbReference>
<organism evidence="9 10">
    <name type="scientific">Calditerricola satsumensis</name>
    <dbReference type="NCBI Taxonomy" id="373054"/>
    <lineage>
        <taxon>Bacteria</taxon>
        <taxon>Bacillati</taxon>
        <taxon>Bacillota</taxon>
        <taxon>Bacilli</taxon>
        <taxon>Bacillales</taxon>
        <taxon>Bacillaceae</taxon>
        <taxon>Calditerricola</taxon>
    </lineage>
</organism>
<evidence type="ECO:0000256" key="5">
    <source>
        <dbReference type="ARBA" id="ARBA00022989"/>
    </source>
</evidence>
<sequence>MAYVFLTPVALVMALLVFFPLVQGIAFSFTDMNQYNMGNAFSEPSYQFVGLENYRNVWADLVAADSTLRPILVQTAIWTFVNVFFHFTIGLGLALLLNRPIRGRTVYRLLLLVPWAVPSFISALAWRWMFNGSYGFFNLVLTELGLPPINWLGDPFWAMVAVIMTNVWLGVPFMMVTLLGGLQSIPRSLYEAAEIDGAGRWKQFWHITLPMLKPVATVATLLGIIWTFNMFNVIYLVTQGGPVQATEILVTFAYREAFQNWNFGMASTYGVIILSILLVLSAVYLRAMKAERVEGVMD</sequence>
<keyword evidence="10" id="KW-1185">Reference proteome</keyword>
<accession>A0A8J3BCA4</accession>
<evidence type="ECO:0000256" key="2">
    <source>
        <dbReference type="ARBA" id="ARBA00022448"/>
    </source>
</evidence>
<dbReference type="Gene3D" id="1.10.3720.10">
    <property type="entry name" value="MetI-like"/>
    <property type="match status" value="1"/>
</dbReference>
<evidence type="ECO:0000313" key="9">
    <source>
        <dbReference type="EMBL" id="GGJ97524.1"/>
    </source>
</evidence>
<evidence type="ECO:0000259" key="8">
    <source>
        <dbReference type="PROSITE" id="PS50928"/>
    </source>
</evidence>
<evidence type="ECO:0000256" key="6">
    <source>
        <dbReference type="ARBA" id="ARBA00023136"/>
    </source>
</evidence>
<comment type="similarity">
    <text evidence="7">Belongs to the binding-protein-dependent transport system permease family.</text>
</comment>
<dbReference type="Proteomes" id="UP000637720">
    <property type="component" value="Unassembled WGS sequence"/>
</dbReference>
<proteinExistence type="inferred from homology"/>
<keyword evidence="4 7" id="KW-0812">Transmembrane</keyword>
<dbReference type="PROSITE" id="PS50928">
    <property type="entry name" value="ABC_TM1"/>
    <property type="match status" value="1"/>
</dbReference>
<feature type="transmembrane region" description="Helical" evidence="7">
    <location>
        <begin position="76"/>
        <end position="97"/>
    </location>
</feature>
<feature type="domain" description="ABC transmembrane type-1" evidence="8">
    <location>
        <begin position="72"/>
        <end position="284"/>
    </location>
</feature>
<dbReference type="Pfam" id="PF00528">
    <property type="entry name" value="BPD_transp_1"/>
    <property type="match status" value="1"/>
</dbReference>
<feature type="transmembrane region" description="Helical" evidence="7">
    <location>
        <begin position="109"/>
        <end position="129"/>
    </location>
</feature>
<dbReference type="PANTHER" id="PTHR43005:SF1">
    <property type="entry name" value="SPERMIDINE_PUTRESCINE TRANSPORT SYSTEM PERMEASE PROTEIN"/>
    <property type="match status" value="1"/>
</dbReference>
<gene>
    <name evidence="9" type="ORF">GCM10007043_09180</name>
</gene>
<reference evidence="9" key="2">
    <citation type="submission" date="2020-09" db="EMBL/GenBank/DDBJ databases">
        <authorList>
            <person name="Sun Q."/>
            <person name="Ohkuma M."/>
        </authorList>
    </citation>
    <scope>NUCLEOTIDE SEQUENCE</scope>
    <source>
        <strain evidence="9">JCM 14719</strain>
    </source>
</reference>
<evidence type="ECO:0000256" key="1">
    <source>
        <dbReference type="ARBA" id="ARBA00004651"/>
    </source>
</evidence>
<evidence type="ECO:0000256" key="4">
    <source>
        <dbReference type="ARBA" id="ARBA00022692"/>
    </source>
</evidence>
<evidence type="ECO:0000313" key="10">
    <source>
        <dbReference type="Proteomes" id="UP000637720"/>
    </source>
</evidence>
<dbReference type="CDD" id="cd06261">
    <property type="entry name" value="TM_PBP2"/>
    <property type="match status" value="1"/>
</dbReference>
<reference evidence="9" key="1">
    <citation type="journal article" date="2014" name="Int. J. Syst. Evol. Microbiol.">
        <title>Complete genome sequence of Corynebacterium casei LMG S-19264T (=DSM 44701T), isolated from a smear-ripened cheese.</title>
        <authorList>
            <consortium name="US DOE Joint Genome Institute (JGI-PGF)"/>
            <person name="Walter F."/>
            <person name="Albersmeier A."/>
            <person name="Kalinowski J."/>
            <person name="Ruckert C."/>
        </authorList>
    </citation>
    <scope>NUCLEOTIDE SEQUENCE</scope>
    <source>
        <strain evidence="9">JCM 14719</strain>
    </source>
</reference>
<evidence type="ECO:0000256" key="7">
    <source>
        <dbReference type="RuleBase" id="RU363032"/>
    </source>
</evidence>
<dbReference type="SUPFAM" id="SSF161098">
    <property type="entry name" value="MetI-like"/>
    <property type="match status" value="1"/>
</dbReference>
<evidence type="ECO:0000256" key="3">
    <source>
        <dbReference type="ARBA" id="ARBA00022475"/>
    </source>
</evidence>